<keyword evidence="1" id="KW-0812">Transmembrane</keyword>
<dbReference type="GO" id="GO:0016787">
    <property type="term" value="F:hydrolase activity"/>
    <property type="evidence" value="ECO:0007669"/>
    <property type="project" value="UniProtKB-KW"/>
</dbReference>
<dbReference type="EMBL" id="CP034235">
    <property type="protein sequence ID" value="QGQ98590.1"/>
    <property type="molecule type" value="Genomic_DNA"/>
</dbReference>
<evidence type="ECO:0000313" key="4">
    <source>
        <dbReference type="Proteomes" id="UP000426246"/>
    </source>
</evidence>
<dbReference type="InterPro" id="IPR029058">
    <property type="entry name" value="AB_hydrolase_fold"/>
</dbReference>
<dbReference type="OrthoDB" id="9776685at2"/>
<dbReference type="Pfam" id="PF00561">
    <property type="entry name" value="Abhydrolase_1"/>
    <property type="match status" value="1"/>
</dbReference>
<gene>
    <name evidence="3" type="ORF">EHS13_28770</name>
</gene>
<accession>A0A6B8RQE2</accession>
<feature type="domain" description="AB hydrolase-1" evidence="2">
    <location>
        <begin position="108"/>
        <end position="218"/>
    </location>
</feature>
<dbReference type="SUPFAM" id="SSF53474">
    <property type="entry name" value="alpha/beta-Hydrolases"/>
    <property type="match status" value="1"/>
</dbReference>
<sequence length="330" mass="36896">MSVYPPPSSSFPTLPLPQIRTKSVRHLRGIQKTVLFSAMIIVSAFIVSIIAFYGYIAWMLGNPAHDALRSNPKLAVGLSYEDVSFPSLTDASHLNGWYIPSVVSSTKTVIFSHSYAGNREEPWMPIYKIAAALHKKNFNVLMFDYAYANKANHVSFTGGIKESKELLGAVRFVKQLGASEVIVWGFSMGAGTTLQAALQTKDINAMILDSTFIATPDTMFMNIKSKLNLPEYPSKMLIHYMFPYINGTGLTQIPYQKVLSTAYSVPIFFIHGKEDERSPYTIIQHLADNQSANALSTIWIKPKAKHELVYDTDPKGYFKKTMEFIDKVSL</sequence>
<proteinExistence type="predicted"/>
<keyword evidence="1" id="KW-1133">Transmembrane helix</keyword>
<name>A0A6B8RQE2_9BACL</name>
<keyword evidence="4" id="KW-1185">Reference proteome</keyword>
<protein>
    <submittedName>
        <fullName evidence="3">Alpha/beta hydrolase</fullName>
    </submittedName>
</protein>
<dbReference type="PANTHER" id="PTHR43358:SF4">
    <property type="entry name" value="ALPHA_BETA HYDROLASE FOLD-1 DOMAIN-CONTAINING PROTEIN"/>
    <property type="match status" value="1"/>
</dbReference>
<reference evidence="4" key="1">
    <citation type="submission" date="2018-11" db="EMBL/GenBank/DDBJ databases">
        <title>Complete genome sequence of Paenibacillus sp. ML311-T8.</title>
        <authorList>
            <person name="Nam Y.-D."/>
            <person name="Kang J."/>
            <person name="Chung W.-H."/>
            <person name="Park Y.S."/>
        </authorList>
    </citation>
    <scope>NUCLEOTIDE SEQUENCE [LARGE SCALE GENOMIC DNA]</scope>
    <source>
        <strain evidence="4">ML311-T8</strain>
    </source>
</reference>
<feature type="transmembrane region" description="Helical" evidence="1">
    <location>
        <begin position="34"/>
        <end position="60"/>
    </location>
</feature>
<evidence type="ECO:0000256" key="1">
    <source>
        <dbReference type="SAM" id="Phobius"/>
    </source>
</evidence>
<evidence type="ECO:0000259" key="2">
    <source>
        <dbReference type="Pfam" id="PF00561"/>
    </source>
</evidence>
<dbReference type="InterPro" id="IPR000073">
    <property type="entry name" value="AB_hydrolase_1"/>
</dbReference>
<keyword evidence="3" id="KW-0378">Hydrolase</keyword>
<organism evidence="3 4">
    <name type="scientific">Paenibacillus psychroresistens</name>
    <dbReference type="NCBI Taxonomy" id="1778678"/>
    <lineage>
        <taxon>Bacteria</taxon>
        <taxon>Bacillati</taxon>
        <taxon>Bacillota</taxon>
        <taxon>Bacilli</taxon>
        <taxon>Bacillales</taxon>
        <taxon>Paenibacillaceae</taxon>
        <taxon>Paenibacillus</taxon>
    </lineage>
</organism>
<keyword evidence="1" id="KW-0472">Membrane</keyword>
<dbReference type="KEGG" id="ppsc:EHS13_28770"/>
<dbReference type="Gene3D" id="3.40.50.1820">
    <property type="entry name" value="alpha/beta hydrolase"/>
    <property type="match status" value="1"/>
</dbReference>
<dbReference type="InterPro" id="IPR052920">
    <property type="entry name" value="DNA-binding_regulatory"/>
</dbReference>
<evidence type="ECO:0000313" key="3">
    <source>
        <dbReference type="EMBL" id="QGQ98590.1"/>
    </source>
</evidence>
<dbReference type="Proteomes" id="UP000426246">
    <property type="component" value="Chromosome"/>
</dbReference>
<dbReference type="RefSeq" id="WP_155703699.1">
    <property type="nucleotide sequence ID" value="NZ_CP034235.1"/>
</dbReference>
<dbReference type="PANTHER" id="PTHR43358">
    <property type="entry name" value="ALPHA/BETA-HYDROLASE"/>
    <property type="match status" value="1"/>
</dbReference>
<dbReference type="AlphaFoldDB" id="A0A6B8RQE2"/>